<evidence type="ECO:0000313" key="2">
    <source>
        <dbReference type="EMBL" id="XFO69561.1"/>
    </source>
</evidence>
<accession>A0ABZ3IV14</accession>
<name>A0ABZ3IV14_9FIRM</name>
<keyword evidence="1" id="KW-0732">Signal</keyword>
<proteinExistence type="predicted"/>
<sequence length="139" mass="15606">MKKLTGLLMAFCILMSTANVACAMSQSQLENIRQNMSNELANTEEVSYYDLANNPEAYVDKTVKFTGTLIGTDDPRFMLQDGDGNRFVVNVAAFYKLNLNTEYQVSAIFRKMVITSDGKNVAVFTYEKAHLPYLSEYGL</sequence>
<reference evidence="2" key="1">
    <citation type="submission" date="2024-05" db="EMBL/GenBank/DDBJ databases">
        <title>Isolation and characterization of Sporomusa carbonis sp. nov., a carboxydotrophic hydrogenogen in the genus of Sporomusa isolated from a charcoal burning pile.</title>
        <authorList>
            <person name="Boeer T."/>
            <person name="Rosenbaum F."/>
            <person name="Eysell L."/>
            <person name="Mueller V."/>
            <person name="Daniel R."/>
            <person name="Poehlein A."/>
        </authorList>
    </citation>
    <scope>NUCLEOTIDE SEQUENCE [LARGE SCALE GENOMIC DNA]</scope>
    <source>
        <strain evidence="2">DSM 10669</strain>
    </source>
</reference>
<organism evidence="2 3">
    <name type="scientific">Sporomusa silvacetica DSM 10669</name>
    <dbReference type="NCBI Taxonomy" id="1123289"/>
    <lineage>
        <taxon>Bacteria</taxon>
        <taxon>Bacillati</taxon>
        <taxon>Bacillota</taxon>
        <taxon>Negativicutes</taxon>
        <taxon>Selenomonadales</taxon>
        <taxon>Sporomusaceae</taxon>
        <taxon>Sporomusa</taxon>
    </lineage>
</organism>
<dbReference type="RefSeq" id="WP_094607197.1">
    <property type="nucleotide sequence ID" value="NZ_CP155573.1"/>
</dbReference>
<evidence type="ECO:0000313" key="3">
    <source>
        <dbReference type="Proteomes" id="UP000216752"/>
    </source>
</evidence>
<protein>
    <submittedName>
        <fullName evidence="2">Uncharacterized protein</fullName>
    </submittedName>
</protein>
<feature type="chain" id="PRO_5046253094" evidence="1">
    <location>
        <begin position="24"/>
        <end position="139"/>
    </location>
</feature>
<dbReference type="EMBL" id="CP155573">
    <property type="protein sequence ID" value="XFO69561.1"/>
    <property type="molecule type" value="Genomic_DNA"/>
</dbReference>
<feature type="signal peptide" evidence="1">
    <location>
        <begin position="1"/>
        <end position="23"/>
    </location>
</feature>
<gene>
    <name evidence="2" type="ORF">SPSIL_057950</name>
</gene>
<keyword evidence="3" id="KW-1185">Reference proteome</keyword>
<evidence type="ECO:0000256" key="1">
    <source>
        <dbReference type="SAM" id="SignalP"/>
    </source>
</evidence>
<dbReference type="Proteomes" id="UP000216752">
    <property type="component" value="Chromosome"/>
</dbReference>